<dbReference type="PATRIC" id="fig|161398.10.peg.3967"/>
<evidence type="ECO:0000256" key="1">
    <source>
        <dbReference type="SAM" id="Phobius"/>
    </source>
</evidence>
<feature type="transmembrane region" description="Helical" evidence="1">
    <location>
        <begin position="76"/>
        <end position="105"/>
    </location>
</feature>
<accession>A0A0S2K7G4</accession>
<dbReference type="EMBL" id="CP013188">
    <property type="protein sequence ID" value="ALO44346.1"/>
    <property type="molecule type" value="Genomic_DNA"/>
</dbReference>
<sequence>MPIKRVLAVIMEPLDKLAEKNTKYAAIKRKERLEVLGHIPLALISLAAYIFIVIFFGTDTYDPDEANLWGMSKQVWLVAMVLSAGFGGIFFVSSLSFIVWVQLIARNLKTKVSILKLSVFSVISLSISLVLLLLGKYLDWLIHHNSLLIAKFMRFGFETTPFLIEMAINFLILCIAIFLLQIAMFVASVPFKAKRHAREITAIKSDAKQQA</sequence>
<feature type="transmembrane region" description="Helical" evidence="1">
    <location>
        <begin position="117"/>
        <end position="138"/>
    </location>
</feature>
<organism evidence="2 3">
    <name type="scientific">Pseudoalteromonas phenolica</name>
    <dbReference type="NCBI Taxonomy" id="161398"/>
    <lineage>
        <taxon>Bacteria</taxon>
        <taxon>Pseudomonadati</taxon>
        <taxon>Pseudomonadota</taxon>
        <taxon>Gammaproteobacteria</taxon>
        <taxon>Alteromonadales</taxon>
        <taxon>Pseudoalteromonadaceae</taxon>
        <taxon>Pseudoalteromonas</taxon>
    </lineage>
</organism>
<evidence type="ECO:0000313" key="3">
    <source>
        <dbReference type="Proteomes" id="UP000061457"/>
    </source>
</evidence>
<name>A0A0S2K7G4_9GAMM</name>
<keyword evidence="1" id="KW-1133">Transmembrane helix</keyword>
<keyword evidence="3" id="KW-1185">Reference proteome</keyword>
<feature type="transmembrane region" description="Helical" evidence="1">
    <location>
        <begin position="35"/>
        <end position="56"/>
    </location>
</feature>
<gene>
    <name evidence="2" type="ORF">PP2015_3877</name>
</gene>
<dbReference type="KEGG" id="pphe:PP2015_3877"/>
<proteinExistence type="predicted"/>
<protein>
    <submittedName>
        <fullName evidence="2">Uncharacterized protein</fullName>
    </submittedName>
</protein>
<reference evidence="2 3" key="1">
    <citation type="submission" date="2015-11" db="EMBL/GenBank/DDBJ databases">
        <authorList>
            <person name="Zhang Y."/>
            <person name="Guo Z."/>
        </authorList>
    </citation>
    <scope>NUCLEOTIDE SEQUENCE [LARGE SCALE GENOMIC DNA]</scope>
    <source>
        <strain evidence="2 3">KCTC 12086</strain>
    </source>
</reference>
<keyword evidence="1" id="KW-0472">Membrane</keyword>
<keyword evidence="1" id="KW-0812">Transmembrane</keyword>
<dbReference type="Proteomes" id="UP000061457">
    <property type="component" value="Chromosome II"/>
</dbReference>
<dbReference type="AlphaFoldDB" id="A0A0S2K7G4"/>
<dbReference type="STRING" id="161398.PP2015_3877"/>
<feature type="transmembrane region" description="Helical" evidence="1">
    <location>
        <begin position="162"/>
        <end position="189"/>
    </location>
</feature>
<evidence type="ECO:0000313" key="2">
    <source>
        <dbReference type="EMBL" id="ALO44346.1"/>
    </source>
</evidence>